<accession>A0A2P6NBQ9</accession>
<dbReference type="Gene3D" id="2.60.40.640">
    <property type="match status" value="2"/>
</dbReference>
<dbReference type="InterPro" id="IPR011022">
    <property type="entry name" value="Arrestin_C-like"/>
</dbReference>
<evidence type="ECO:0000313" key="3">
    <source>
        <dbReference type="Proteomes" id="UP000241769"/>
    </source>
</evidence>
<reference evidence="2 3" key="1">
    <citation type="journal article" date="2018" name="Genome Biol. Evol.">
        <title>Multiple Roots of Fruiting Body Formation in Amoebozoa.</title>
        <authorList>
            <person name="Hillmann F."/>
            <person name="Forbes G."/>
            <person name="Novohradska S."/>
            <person name="Ferling I."/>
            <person name="Riege K."/>
            <person name="Groth M."/>
            <person name="Westermann M."/>
            <person name="Marz M."/>
            <person name="Spaller T."/>
            <person name="Winckler T."/>
            <person name="Schaap P."/>
            <person name="Glockner G."/>
        </authorList>
    </citation>
    <scope>NUCLEOTIDE SEQUENCE [LARGE SCALE GENOMIC DNA]</scope>
    <source>
        <strain evidence="2 3">Jena</strain>
    </source>
</reference>
<sequence>MLSRKTTELPDQCNSDPRRMILQFDRFRPDSNFSRGHICEVNNMHDTHNDQIQLTTDKARYYPGDHVAGTLTIHNDCPIQCKDVIVTLRNLVWVCSGGTNDRLEEEATYCESISFKEAGFLPNQELPPGVNEFAFLFPPVGGDGTIGTCHFPSCGSRWVMDATVRTPALRLQLTQQTLIHVTSISNAPSPKELYCQHRTSSMTSSLFHVPVSARMDLERTSYRPGDKIKVNITVENASERDLRAARLSLSRKLTGKQHLHDLNPELTRIEIPDGIQRLTTFNYSTNLEIPDHVLRSCRNDRLNVSYYVTLEVPKPGFHRSLYLKLEVKVE</sequence>
<name>A0A2P6NBQ9_9EUKA</name>
<dbReference type="InParanoid" id="A0A2P6NBQ9"/>
<dbReference type="EMBL" id="MDYQ01000126">
    <property type="protein sequence ID" value="PRP81404.1"/>
    <property type="molecule type" value="Genomic_DNA"/>
</dbReference>
<dbReference type="Pfam" id="PF02752">
    <property type="entry name" value="Arrestin_C"/>
    <property type="match status" value="1"/>
</dbReference>
<proteinExistence type="predicted"/>
<dbReference type="InterPro" id="IPR014752">
    <property type="entry name" value="Arrestin-like_C"/>
</dbReference>
<evidence type="ECO:0000313" key="2">
    <source>
        <dbReference type="EMBL" id="PRP81404.1"/>
    </source>
</evidence>
<dbReference type="GO" id="GO:0015031">
    <property type="term" value="P:protein transport"/>
    <property type="evidence" value="ECO:0007669"/>
    <property type="project" value="TreeGrafter"/>
</dbReference>
<dbReference type="OrthoDB" id="2333384at2759"/>
<comment type="caution">
    <text evidence="2">The sequence shown here is derived from an EMBL/GenBank/DDBJ whole genome shotgun (WGS) entry which is preliminary data.</text>
</comment>
<dbReference type="AlphaFoldDB" id="A0A2P6NBQ9"/>
<feature type="domain" description="Arrestin C-terminal-like" evidence="1">
    <location>
        <begin position="210"/>
        <end position="329"/>
    </location>
</feature>
<dbReference type="PANTHER" id="PTHR11188:SF17">
    <property type="entry name" value="FI21816P1"/>
    <property type="match status" value="1"/>
</dbReference>
<dbReference type="SUPFAM" id="SSF81296">
    <property type="entry name" value="E set domains"/>
    <property type="match status" value="2"/>
</dbReference>
<dbReference type="Proteomes" id="UP000241769">
    <property type="component" value="Unassembled WGS sequence"/>
</dbReference>
<evidence type="ECO:0000259" key="1">
    <source>
        <dbReference type="SMART" id="SM01017"/>
    </source>
</evidence>
<dbReference type="PANTHER" id="PTHR11188">
    <property type="entry name" value="ARRESTIN DOMAIN CONTAINING PROTEIN"/>
    <property type="match status" value="1"/>
</dbReference>
<keyword evidence="3" id="KW-1185">Reference proteome</keyword>
<dbReference type="SMART" id="SM01017">
    <property type="entry name" value="Arrestin_C"/>
    <property type="match status" value="1"/>
</dbReference>
<organism evidence="2 3">
    <name type="scientific">Planoprotostelium fungivorum</name>
    <dbReference type="NCBI Taxonomy" id="1890364"/>
    <lineage>
        <taxon>Eukaryota</taxon>
        <taxon>Amoebozoa</taxon>
        <taxon>Evosea</taxon>
        <taxon>Variosea</taxon>
        <taxon>Cavosteliida</taxon>
        <taxon>Cavosteliaceae</taxon>
        <taxon>Planoprotostelium</taxon>
    </lineage>
</organism>
<gene>
    <name evidence="2" type="ORF">PROFUN_11025</name>
</gene>
<dbReference type="GO" id="GO:0005737">
    <property type="term" value="C:cytoplasm"/>
    <property type="evidence" value="ECO:0007669"/>
    <property type="project" value="TreeGrafter"/>
</dbReference>
<protein>
    <recommendedName>
        <fullName evidence="1">Arrestin C-terminal-like domain-containing protein</fullName>
    </recommendedName>
</protein>
<dbReference type="InterPro" id="IPR014756">
    <property type="entry name" value="Ig_E-set"/>
</dbReference>
<dbReference type="InterPro" id="IPR050357">
    <property type="entry name" value="Arrestin_domain-protein"/>
</dbReference>